<keyword evidence="3" id="KW-1185">Reference proteome</keyword>
<organism evidence="2 3">
    <name type="scientific">Phyllosticta citrichinensis</name>
    <dbReference type="NCBI Taxonomy" id="1130410"/>
    <lineage>
        <taxon>Eukaryota</taxon>
        <taxon>Fungi</taxon>
        <taxon>Dikarya</taxon>
        <taxon>Ascomycota</taxon>
        <taxon>Pezizomycotina</taxon>
        <taxon>Dothideomycetes</taxon>
        <taxon>Dothideomycetes incertae sedis</taxon>
        <taxon>Botryosphaeriales</taxon>
        <taxon>Phyllostictaceae</taxon>
        <taxon>Phyllosticta</taxon>
    </lineage>
</organism>
<dbReference type="EMBL" id="JBBWUH010000004">
    <property type="protein sequence ID" value="KAK8169723.1"/>
    <property type="molecule type" value="Genomic_DNA"/>
</dbReference>
<evidence type="ECO:0000256" key="1">
    <source>
        <dbReference type="SAM" id="MobiDB-lite"/>
    </source>
</evidence>
<accession>A0ABR1XWX0</accession>
<evidence type="ECO:0000313" key="3">
    <source>
        <dbReference type="Proteomes" id="UP001456524"/>
    </source>
</evidence>
<name>A0ABR1XWX0_9PEZI</name>
<feature type="region of interest" description="Disordered" evidence="1">
    <location>
        <begin position="68"/>
        <end position="102"/>
    </location>
</feature>
<evidence type="ECO:0000313" key="2">
    <source>
        <dbReference type="EMBL" id="KAK8169723.1"/>
    </source>
</evidence>
<protein>
    <submittedName>
        <fullName evidence="2">Uncharacterized protein</fullName>
    </submittedName>
</protein>
<gene>
    <name evidence="2" type="ORF">IWX90DRAFT_188399</name>
</gene>
<dbReference type="Proteomes" id="UP001456524">
    <property type="component" value="Unassembled WGS sequence"/>
</dbReference>
<comment type="caution">
    <text evidence="2">The sequence shown here is derived from an EMBL/GenBank/DDBJ whole genome shotgun (WGS) entry which is preliminary data.</text>
</comment>
<sequence length="150" mass="16287">MQRRTTPAFLNLCFVRSSPSGLAPPHYPVLRHRIAASSVALVRETLVAISSIARPVVRRRLGDGHRTTRCRPITCPNTPSHRPALPPVRPEDRGPPMTSLFPLVPLSNPSPPLFLSTPDAAEPQMQGSRRCCCCCCAVQAPPLPKQRAGA</sequence>
<reference evidence="2 3" key="1">
    <citation type="journal article" date="2022" name="G3 (Bethesda)">
        <title>Enemy or ally: a genomic approach to elucidate the lifestyle of Phyllosticta citrichinaensis.</title>
        <authorList>
            <person name="Buijs V.A."/>
            <person name="Groenewald J.Z."/>
            <person name="Haridas S."/>
            <person name="LaButti K.M."/>
            <person name="Lipzen A."/>
            <person name="Martin F.M."/>
            <person name="Barry K."/>
            <person name="Grigoriev I.V."/>
            <person name="Crous P.W."/>
            <person name="Seidl M.F."/>
        </authorList>
    </citation>
    <scope>NUCLEOTIDE SEQUENCE [LARGE SCALE GENOMIC DNA]</scope>
    <source>
        <strain evidence="2 3">CBS 129764</strain>
    </source>
</reference>
<proteinExistence type="predicted"/>